<evidence type="ECO:0000256" key="18">
    <source>
        <dbReference type="ARBA" id="ARBA00047808"/>
    </source>
</evidence>
<accession>A0A1M5BLB8</accession>
<comment type="pathway">
    <text evidence="2">Cofactor biosynthesis; tetrahydrofolate biosynthesis; 7,8-dihydrofolate from 2-amino-4-hydroxy-6-hydroxymethyl-7,8-dihydropteridine diphosphate and 4-aminobenzoate: step 2/2.</text>
</comment>
<dbReference type="EC" id="6.3.2.17" evidence="6"/>
<comment type="function">
    <text evidence="1">Functions in two distinct reactions of the de novo folate biosynthetic pathway. Catalyzes the addition of a glutamate residue to dihydropteroate (7,8-dihydropteroate or H2Pte) to form dihydrofolate (7,8-dihydrofolate monoglutamate or H2Pte-Glu). Also catalyzes successive additions of L-glutamate to tetrahydrofolate or 10-formyltetrahydrofolate or 5,10-methylenetetrahydrofolate, leading to folylpolyglutamate derivatives.</text>
</comment>
<dbReference type="UniPathway" id="UPA00077">
    <property type="reaction ID" value="UER00157"/>
</dbReference>
<dbReference type="InterPro" id="IPR036615">
    <property type="entry name" value="Mur_ligase_C_dom_sf"/>
</dbReference>
<keyword evidence="12" id="KW-0460">Magnesium</keyword>
<dbReference type="InterPro" id="IPR004101">
    <property type="entry name" value="Mur_ligase_C"/>
</dbReference>
<feature type="domain" description="Mur ligase C-terminal" evidence="22">
    <location>
        <begin position="295"/>
        <end position="413"/>
    </location>
</feature>
<evidence type="ECO:0000259" key="23">
    <source>
        <dbReference type="Pfam" id="PF08245"/>
    </source>
</evidence>
<keyword evidence="25" id="KW-1185">Reference proteome</keyword>
<dbReference type="SUPFAM" id="SSF53244">
    <property type="entry name" value="MurD-like peptide ligases, peptide-binding domain"/>
    <property type="match status" value="1"/>
</dbReference>
<dbReference type="SUPFAM" id="SSF53623">
    <property type="entry name" value="MurD-like peptide ligases, catalytic domain"/>
    <property type="match status" value="1"/>
</dbReference>
<evidence type="ECO:0000256" key="12">
    <source>
        <dbReference type="ARBA" id="ARBA00022842"/>
    </source>
</evidence>
<evidence type="ECO:0000256" key="14">
    <source>
        <dbReference type="ARBA" id="ARBA00030048"/>
    </source>
</evidence>
<evidence type="ECO:0000256" key="2">
    <source>
        <dbReference type="ARBA" id="ARBA00004799"/>
    </source>
</evidence>
<reference evidence="24 25" key="1">
    <citation type="submission" date="2016-11" db="EMBL/GenBank/DDBJ databases">
        <authorList>
            <person name="Jaros S."/>
            <person name="Januszkiewicz K."/>
            <person name="Wedrychowicz H."/>
        </authorList>
    </citation>
    <scope>NUCLEOTIDE SEQUENCE [LARGE SCALE GENOMIC DNA]</scope>
    <source>
        <strain evidence="24 25">DSM 19980</strain>
    </source>
</reference>
<evidence type="ECO:0000256" key="3">
    <source>
        <dbReference type="ARBA" id="ARBA00005150"/>
    </source>
</evidence>
<dbReference type="Pfam" id="PF02875">
    <property type="entry name" value="Mur_ligase_C"/>
    <property type="match status" value="1"/>
</dbReference>
<comment type="catalytic activity">
    <reaction evidence="17">
        <text>(6S)-5,6,7,8-tetrahydrofolyl-(gamma-L-Glu)(n) + L-glutamate + ATP = (6S)-5,6,7,8-tetrahydrofolyl-(gamma-L-Glu)(n+1) + ADP + phosphate + H(+)</text>
        <dbReference type="Rhea" id="RHEA:10580"/>
        <dbReference type="Rhea" id="RHEA-COMP:14738"/>
        <dbReference type="Rhea" id="RHEA-COMP:14740"/>
        <dbReference type="ChEBI" id="CHEBI:15378"/>
        <dbReference type="ChEBI" id="CHEBI:29985"/>
        <dbReference type="ChEBI" id="CHEBI:30616"/>
        <dbReference type="ChEBI" id="CHEBI:43474"/>
        <dbReference type="ChEBI" id="CHEBI:141005"/>
        <dbReference type="ChEBI" id="CHEBI:456216"/>
        <dbReference type="EC" id="6.3.2.17"/>
    </reaction>
</comment>
<evidence type="ECO:0000256" key="17">
    <source>
        <dbReference type="ARBA" id="ARBA00047493"/>
    </source>
</evidence>
<dbReference type="GO" id="GO:0005524">
    <property type="term" value="F:ATP binding"/>
    <property type="evidence" value="ECO:0007669"/>
    <property type="project" value="UniProtKB-KW"/>
</dbReference>
<feature type="domain" description="Mur ligase central" evidence="23">
    <location>
        <begin position="46"/>
        <end position="189"/>
    </location>
</feature>
<keyword evidence="10 21" id="KW-0547">Nucleotide-binding</keyword>
<keyword evidence="11 21" id="KW-0067">ATP-binding</keyword>
<dbReference type="Proteomes" id="UP000184346">
    <property type="component" value="Unassembled WGS sequence"/>
</dbReference>
<dbReference type="GO" id="GO:0005737">
    <property type="term" value="C:cytoplasm"/>
    <property type="evidence" value="ECO:0007669"/>
    <property type="project" value="TreeGrafter"/>
</dbReference>
<evidence type="ECO:0000256" key="5">
    <source>
        <dbReference type="ARBA" id="ARBA00013023"/>
    </source>
</evidence>
<name>A0A1M5BLB8_9GAMM</name>
<evidence type="ECO:0000313" key="24">
    <source>
        <dbReference type="EMBL" id="SHF43170.1"/>
    </source>
</evidence>
<dbReference type="GO" id="GO:0046656">
    <property type="term" value="P:folic acid biosynthetic process"/>
    <property type="evidence" value="ECO:0007669"/>
    <property type="project" value="UniProtKB-KW"/>
</dbReference>
<evidence type="ECO:0000256" key="21">
    <source>
        <dbReference type="PIRNR" id="PIRNR001563"/>
    </source>
</evidence>
<evidence type="ECO:0000256" key="8">
    <source>
        <dbReference type="ARBA" id="ARBA00022598"/>
    </source>
</evidence>
<organism evidence="24 25">
    <name type="scientific">Modicisalibacter ilicicola DSM 19980</name>
    <dbReference type="NCBI Taxonomy" id="1121942"/>
    <lineage>
        <taxon>Bacteria</taxon>
        <taxon>Pseudomonadati</taxon>
        <taxon>Pseudomonadota</taxon>
        <taxon>Gammaproteobacteria</taxon>
        <taxon>Oceanospirillales</taxon>
        <taxon>Halomonadaceae</taxon>
        <taxon>Modicisalibacter</taxon>
    </lineage>
</organism>
<evidence type="ECO:0000256" key="16">
    <source>
        <dbReference type="ARBA" id="ARBA00032510"/>
    </source>
</evidence>
<dbReference type="InterPro" id="IPR013221">
    <property type="entry name" value="Mur_ligase_cen"/>
</dbReference>
<evidence type="ECO:0000256" key="20">
    <source>
        <dbReference type="ARBA" id="ARBA00049161"/>
    </source>
</evidence>
<evidence type="ECO:0000256" key="7">
    <source>
        <dbReference type="ARBA" id="ARBA00019357"/>
    </source>
</evidence>
<proteinExistence type="inferred from homology"/>
<evidence type="ECO:0000256" key="13">
    <source>
        <dbReference type="ARBA" id="ARBA00022909"/>
    </source>
</evidence>
<evidence type="ECO:0000256" key="19">
    <source>
        <dbReference type="ARBA" id="ARBA00049035"/>
    </source>
</evidence>
<dbReference type="GO" id="GO:0046872">
    <property type="term" value="F:metal ion binding"/>
    <property type="evidence" value="ECO:0007669"/>
    <property type="project" value="UniProtKB-KW"/>
</dbReference>
<dbReference type="AlphaFoldDB" id="A0A1M5BLB8"/>
<keyword evidence="8 21" id="KW-0436">Ligase</keyword>
<dbReference type="GO" id="GO:0008841">
    <property type="term" value="F:dihydrofolate synthase activity"/>
    <property type="evidence" value="ECO:0007669"/>
    <property type="project" value="UniProtKB-EC"/>
</dbReference>
<evidence type="ECO:0000259" key="22">
    <source>
        <dbReference type="Pfam" id="PF02875"/>
    </source>
</evidence>
<dbReference type="Gene3D" id="3.40.1190.10">
    <property type="entry name" value="Mur-like, catalytic domain"/>
    <property type="match status" value="1"/>
</dbReference>
<dbReference type="Gene3D" id="3.90.190.20">
    <property type="entry name" value="Mur ligase, C-terminal domain"/>
    <property type="match status" value="1"/>
</dbReference>
<comment type="catalytic activity">
    <reaction evidence="20">
        <text>7,8-dihydropteroate + L-glutamate + ATP = 7,8-dihydrofolate + ADP + phosphate + H(+)</text>
        <dbReference type="Rhea" id="RHEA:23584"/>
        <dbReference type="ChEBI" id="CHEBI:15378"/>
        <dbReference type="ChEBI" id="CHEBI:17839"/>
        <dbReference type="ChEBI" id="CHEBI:29985"/>
        <dbReference type="ChEBI" id="CHEBI:30616"/>
        <dbReference type="ChEBI" id="CHEBI:43474"/>
        <dbReference type="ChEBI" id="CHEBI:57451"/>
        <dbReference type="ChEBI" id="CHEBI:456216"/>
        <dbReference type="EC" id="6.3.2.12"/>
    </reaction>
</comment>
<dbReference type="NCBIfam" id="TIGR01499">
    <property type="entry name" value="folC"/>
    <property type="match status" value="1"/>
</dbReference>
<comment type="similarity">
    <text evidence="4 21">Belongs to the folylpolyglutamate synthase family.</text>
</comment>
<comment type="catalytic activity">
    <reaction evidence="18">
        <text>10-formyltetrahydrofolyl-(gamma-L-Glu)(n) + L-glutamate + ATP = 10-formyltetrahydrofolyl-(gamma-L-Glu)(n+1) + ADP + phosphate + H(+)</text>
        <dbReference type="Rhea" id="RHEA:51904"/>
        <dbReference type="Rhea" id="RHEA-COMP:13088"/>
        <dbReference type="Rhea" id="RHEA-COMP:14300"/>
        <dbReference type="ChEBI" id="CHEBI:15378"/>
        <dbReference type="ChEBI" id="CHEBI:29985"/>
        <dbReference type="ChEBI" id="CHEBI:30616"/>
        <dbReference type="ChEBI" id="CHEBI:43474"/>
        <dbReference type="ChEBI" id="CHEBI:134413"/>
        <dbReference type="ChEBI" id="CHEBI:456216"/>
        <dbReference type="EC" id="6.3.2.17"/>
    </reaction>
</comment>
<keyword evidence="13" id="KW-0289">Folate biosynthesis</keyword>
<dbReference type="EC" id="6.3.2.12" evidence="5"/>
<sequence>MALADWLARIESQHPVSIDLGLERVAEVARRMGLTDSPIAERVVSVAGTNGKGSTVALLEALARAHGLSTATYTSPHLLRYNERLRLDGIEASDALLVAGFERVETARLAPEPISLTYFEVGTLAAFWAIAERHPQMAILEIGLGGRLDAVNVVDPDVAIITTVAQDHAAFLGTDIEIIGREKAGILRAARPAVLGSRHLPASVYRRALELGAGTHALGRDFWHVPQATGWQEGDGNWRWEGRDGEGNALTLEALPDPRLPLDNAASALQALALAGTTLDGEACRQAFEGVRLPGRMQWLGQWCLDVAHNPQAAHYLAARLAERPRSGRRVALFGMLDDKDAGAVIDALAAQVDGWVAVSLEGERGRDATQLAALLESHGQTVLHRAAAPRAGAEWLAATLETNDEALVCGSFLTVADVLDWYDSRESDVSPETASIPRRKS</sequence>
<protein>
    <recommendedName>
        <fullName evidence="7">Dihydrofolate synthase/folylpolyglutamate synthase</fullName>
        <ecNumber evidence="5">6.3.2.12</ecNumber>
        <ecNumber evidence="6">6.3.2.17</ecNumber>
    </recommendedName>
    <alternativeName>
        <fullName evidence="16">Folylpoly-gamma-glutamate synthetase-dihydrofolate synthetase</fullName>
    </alternativeName>
    <alternativeName>
        <fullName evidence="14">Folylpolyglutamate synthetase</fullName>
    </alternativeName>
    <alternativeName>
        <fullName evidence="15">Tetrahydrofolylpolyglutamate synthase</fullName>
    </alternativeName>
</protein>
<dbReference type="STRING" id="1121942.SAMN02745148_02629"/>
<dbReference type="PANTHER" id="PTHR11136:SF0">
    <property type="entry name" value="DIHYDROFOLATE SYNTHETASE-RELATED"/>
    <property type="match status" value="1"/>
</dbReference>
<dbReference type="Pfam" id="PF08245">
    <property type="entry name" value="Mur_ligase_M"/>
    <property type="match status" value="1"/>
</dbReference>
<dbReference type="PANTHER" id="PTHR11136">
    <property type="entry name" value="FOLYLPOLYGLUTAMATE SYNTHASE-RELATED"/>
    <property type="match status" value="1"/>
</dbReference>
<evidence type="ECO:0000256" key="9">
    <source>
        <dbReference type="ARBA" id="ARBA00022723"/>
    </source>
</evidence>
<evidence type="ECO:0000256" key="11">
    <source>
        <dbReference type="ARBA" id="ARBA00022840"/>
    </source>
</evidence>
<gene>
    <name evidence="24" type="ORF">SAMN02745148_02629</name>
</gene>
<comment type="pathway">
    <text evidence="3">Cofactor biosynthesis; tetrahydrofolylpolyglutamate biosynthesis.</text>
</comment>
<dbReference type="GO" id="GO:0046654">
    <property type="term" value="P:tetrahydrofolate biosynthetic process"/>
    <property type="evidence" value="ECO:0007669"/>
    <property type="project" value="UniProtKB-UniPathway"/>
</dbReference>
<evidence type="ECO:0000256" key="6">
    <source>
        <dbReference type="ARBA" id="ARBA00013025"/>
    </source>
</evidence>
<dbReference type="NCBIfam" id="NF008101">
    <property type="entry name" value="PRK10846.1"/>
    <property type="match status" value="1"/>
</dbReference>
<dbReference type="PIRSF" id="PIRSF001563">
    <property type="entry name" value="Folylpolyglu_synth"/>
    <property type="match status" value="1"/>
</dbReference>
<dbReference type="EMBL" id="FQUJ01000011">
    <property type="protein sequence ID" value="SHF43170.1"/>
    <property type="molecule type" value="Genomic_DNA"/>
</dbReference>
<dbReference type="InterPro" id="IPR036565">
    <property type="entry name" value="Mur-like_cat_sf"/>
</dbReference>
<evidence type="ECO:0000256" key="1">
    <source>
        <dbReference type="ARBA" id="ARBA00002714"/>
    </source>
</evidence>
<evidence type="ECO:0000256" key="10">
    <source>
        <dbReference type="ARBA" id="ARBA00022741"/>
    </source>
</evidence>
<dbReference type="GO" id="GO:0004326">
    <property type="term" value="F:tetrahydrofolylpolyglutamate synthase activity"/>
    <property type="evidence" value="ECO:0007669"/>
    <property type="project" value="UniProtKB-EC"/>
</dbReference>
<comment type="catalytic activity">
    <reaction evidence="19">
        <text>(6R)-5,10-methylenetetrahydrofolyl-(gamma-L-Glu)(n) + L-glutamate + ATP = (6R)-5,10-methylenetetrahydrofolyl-(gamma-L-Glu)(n+1) + ADP + phosphate + H(+)</text>
        <dbReference type="Rhea" id="RHEA:51912"/>
        <dbReference type="Rhea" id="RHEA-COMP:13257"/>
        <dbReference type="Rhea" id="RHEA-COMP:13258"/>
        <dbReference type="ChEBI" id="CHEBI:15378"/>
        <dbReference type="ChEBI" id="CHEBI:29985"/>
        <dbReference type="ChEBI" id="CHEBI:30616"/>
        <dbReference type="ChEBI" id="CHEBI:43474"/>
        <dbReference type="ChEBI" id="CHEBI:136572"/>
        <dbReference type="ChEBI" id="CHEBI:456216"/>
        <dbReference type="EC" id="6.3.2.17"/>
    </reaction>
</comment>
<evidence type="ECO:0000256" key="15">
    <source>
        <dbReference type="ARBA" id="ARBA00030592"/>
    </source>
</evidence>
<dbReference type="InterPro" id="IPR001645">
    <property type="entry name" value="Folylpolyglutamate_synth"/>
</dbReference>
<evidence type="ECO:0000256" key="4">
    <source>
        <dbReference type="ARBA" id="ARBA00008276"/>
    </source>
</evidence>
<keyword evidence="9" id="KW-0479">Metal-binding</keyword>
<evidence type="ECO:0000313" key="25">
    <source>
        <dbReference type="Proteomes" id="UP000184346"/>
    </source>
</evidence>